<dbReference type="InterPro" id="IPR014057">
    <property type="entry name" value="HI1420"/>
</dbReference>
<evidence type="ECO:0000259" key="1">
    <source>
        <dbReference type="PROSITE" id="PS50943"/>
    </source>
</evidence>
<dbReference type="InterPro" id="IPR001387">
    <property type="entry name" value="Cro/C1-type_HTH"/>
</dbReference>
<dbReference type="SUPFAM" id="SSF47413">
    <property type="entry name" value="lambda repressor-like DNA-binding domains"/>
    <property type="match status" value="1"/>
</dbReference>
<dbReference type="InterPro" id="IPR010982">
    <property type="entry name" value="Lambda_DNA-bd_dom_sf"/>
</dbReference>
<evidence type="ECO:0000313" key="2">
    <source>
        <dbReference type="EMBL" id="TAA76112.1"/>
    </source>
</evidence>
<dbReference type="EMBL" id="NQJD01000001">
    <property type="protein sequence ID" value="TAA76112.1"/>
    <property type="molecule type" value="Genomic_DNA"/>
</dbReference>
<keyword evidence="3" id="KW-1185">Reference proteome</keyword>
<name>A0A521G508_9BACT</name>
<gene>
    <name evidence="2" type="ORF">CDV28_1016</name>
</gene>
<organism evidence="2 3">
    <name type="scientific">Candidatus Electronema aureum</name>
    <dbReference type="NCBI Taxonomy" id="2005002"/>
    <lineage>
        <taxon>Bacteria</taxon>
        <taxon>Pseudomonadati</taxon>
        <taxon>Thermodesulfobacteriota</taxon>
        <taxon>Desulfobulbia</taxon>
        <taxon>Desulfobulbales</taxon>
        <taxon>Desulfobulbaceae</taxon>
        <taxon>Candidatus Electronema</taxon>
    </lineage>
</organism>
<comment type="caution">
    <text evidence="2">The sequence shown here is derived from an EMBL/GenBank/DDBJ whole genome shotgun (WGS) entry which is preliminary data.</text>
</comment>
<protein>
    <submittedName>
        <fullName evidence="2">Addiction module antidote protein</fullName>
    </submittedName>
</protein>
<dbReference type="PANTHER" id="PTHR40275:SF1">
    <property type="entry name" value="SSL7038 PROTEIN"/>
    <property type="match status" value="1"/>
</dbReference>
<proteinExistence type="predicted"/>
<dbReference type="PROSITE" id="PS50943">
    <property type="entry name" value="HTH_CROC1"/>
    <property type="match status" value="1"/>
</dbReference>
<accession>A0A521G508</accession>
<dbReference type="Gene3D" id="1.10.260.40">
    <property type="entry name" value="lambda repressor-like DNA-binding domains"/>
    <property type="match status" value="1"/>
</dbReference>
<dbReference type="NCBIfam" id="TIGR02684">
    <property type="entry name" value="dnstrm_HI1420"/>
    <property type="match status" value="1"/>
</dbReference>
<reference evidence="2" key="1">
    <citation type="submission" date="2017-07" db="EMBL/GenBank/DDBJ databases">
        <title>The cable genome - Insights into the physiology and evolution of filamentous bacteria capable of sulfide oxidation via long distance electron transfer.</title>
        <authorList>
            <person name="Thorup C."/>
            <person name="Bjerg J.T."/>
            <person name="Schreiber L."/>
            <person name="Nielsen L.P."/>
            <person name="Kjeldsen K.U."/>
            <person name="Boesen T."/>
            <person name="Boggild A."/>
            <person name="Meysman F."/>
            <person name="Geelhoed J."/>
            <person name="Schramm A."/>
        </authorList>
    </citation>
    <scope>NUCLEOTIDE SEQUENCE [LARGE SCALE GENOMIC DNA]</scope>
    <source>
        <strain evidence="2">GS</strain>
    </source>
</reference>
<sequence>MALQTKPFDIAEHLNTAEEIRMFLQEVAAYGDEADFIHALNTAARAMGMTELAKKAGISRASLYKSLAENGNPKFSTISKVTKALGCKLAVVQQGT</sequence>
<dbReference type="CDD" id="cd00093">
    <property type="entry name" value="HTH_XRE"/>
    <property type="match status" value="1"/>
</dbReference>
<dbReference type="Pfam" id="PF21716">
    <property type="entry name" value="dnstrm_HI1420"/>
    <property type="match status" value="1"/>
</dbReference>
<dbReference type="Proteomes" id="UP000316238">
    <property type="component" value="Unassembled WGS sequence"/>
</dbReference>
<dbReference type="AlphaFoldDB" id="A0A521G508"/>
<dbReference type="GO" id="GO:0003677">
    <property type="term" value="F:DNA binding"/>
    <property type="evidence" value="ECO:0007669"/>
    <property type="project" value="InterPro"/>
</dbReference>
<feature type="domain" description="HTH cro/C1-type" evidence="1">
    <location>
        <begin position="49"/>
        <end position="92"/>
    </location>
</feature>
<evidence type="ECO:0000313" key="3">
    <source>
        <dbReference type="Proteomes" id="UP000316238"/>
    </source>
</evidence>
<dbReference type="PANTHER" id="PTHR40275">
    <property type="entry name" value="SSL7038 PROTEIN"/>
    <property type="match status" value="1"/>
</dbReference>